<sequence length="245" mass="27076">MVNQNAGASQGSFEARLLTAHPETALIYELGAQLRGLPMPIVDWEDLLKKLQTQEVDPATIGFPPLDNLFPPLDNLPDEPCVPPEFFPVYDEADLAVKLTAFVRISLRQAEGHGSTARLRNPMHKRFAAVAEQATGSGRRSGVFEEGSLLGSQRGDTTVPDIHFPWVVTLILRDCSNEQLLPWSWITDGFYTTTFDANAQFIALIDGMWSAYSLLVMREGYVNRLVVLDRATMAGTTQNICLNPA</sequence>
<name>A0A918LUX8_9ACTN</name>
<dbReference type="Proteomes" id="UP000619486">
    <property type="component" value="Unassembled WGS sequence"/>
</dbReference>
<organism evidence="1 2">
    <name type="scientific">Streptomyces purpureus</name>
    <dbReference type="NCBI Taxonomy" id="1951"/>
    <lineage>
        <taxon>Bacteria</taxon>
        <taxon>Bacillati</taxon>
        <taxon>Actinomycetota</taxon>
        <taxon>Actinomycetes</taxon>
        <taxon>Kitasatosporales</taxon>
        <taxon>Streptomycetaceae</taxon>
        <taxon>Streptomyces</taxon>
    </lineage>
</organism>
<reference evidence="1" key="1">
    <citation type="journal article" date="2014" name="Int. J. Syst. Evol. Microbiol.">
        <title>Complete genome sequence of Corynebacterium casei LMG S-19264T (=DSM 44701T), isolated from a smear-ripened cheese.</title>
        <authorList>
            <consortium name="US DOE Joint Genome Institute (JGI-PGF)"/>
            <person name="Walter F."/>
            <person name="Albersmeier A."/>
            <person name="Kalinowski J."/>
            <person name="Ruckert C."/>
        </authorList>
    </citation>
    <scope>NUCLEOTIDE SEQUENCE</scope>
    <source>
        <strain evidence="1">JCM 3172</strain>
    </source>
</reference>
<evidence type="ECO:0000313" key="1">
    <source>
        <dbReference type="EMBL" id="GGT53284.1"/>
    </source>
</evidence>
<gene>
    <name evidence="1" type="ORF">GCM10014713_53870</name>
</gene>
<dbReference type="RefSeq" id="WP_019888173.1">
    <property type="nucleotide sequence ID" value="NZ_BMQQ01000026.1"/>
</dbReference>
<evidence type="ECO:0000313" key="2">
    <source>
        <dbReference type="Proteomes" id="UP000619486"/>
    </source>
</evidence>
<dbReference type="AlphaFoldDB" id="A0A918LUX8"/>
<keyword evidence="2" id="KW-1185">Reference proteome</keyword>
<proteinExistence type="predicted"/>
<reference evidence="1" key="2">
    <citation type="submission" date="2020-09" db="EMBL/GenBank/DDBJ databases">
        <authorList>
            <person name="Sun Q."/>
            <person name="Ohkuma M."/>
        </authorList>
    </citation>
    <scope>NUCLEOTIDE SEQUENCE</scope>
    <source>
        <strain evidence="1">JCM 3172</strain>
    </source>
</reference>
<comment type="caution">
    <text evidence="1">The sequence shown here is derived from an EMBL/GenBank/DDBJ whole genome shotgun (WGS) entry which is preliminary data.</text>
</comment>
<protein>
    <submittedName>
        <fullName evidence="1">Uncharacterized protein</fullName>
    </submittedName>
</protein>
<accession>A0A918LUX8</accession>
<dbReference type="EMBL" id="BMQQ01000026">
    <property type="protein sequence ID" value="GGT53284.1"/>
    <property type="molecule type" value="Genomic_DNA"/>
</dbReference>